<comment type="similarity">
    <text evidence="2">Belongs to the polysaccharide synthase family.</text>
</comment>
<evidence type="ECO:0000256" key="2">
    <source>
        <dbReference type="ARBA" id="ARBA00007430"/>
    </source>
</evidence>
<accession>A0A975ESK8</accession>
<sequence>MNNAGGLRGRVRGLFTGSGLGARAMRSSALTVGSYGTQQALRLASNLILTRLLFPEAFGMMALVYMVIQGLNMFSDAGVTPAIMQSKRGDDPKFLNTAWTLQVGRGVILWLCAIALSWPLAAFYEAPQLAQILPVLGITLVLSGLFPTRKDTANRHLMMGRVTLLELAGQSFGIVVGVVLAWLTGSIWALVISGLATSVAHLVLYTLFLPGDHNRFGWDKSAVSELINFGRWIFLSTIAGFFLYQGDKIILGKFLSIEMLGIYNIGFFLASFPFLLGNLAIQKVLIPIYRERPPKESPENFAKLRKMRFLVSAALLGMSGILALSGNWIIGFLYDSRYMLSGGVLVFVAVSQITHLILLTYDQAALAAGDSRRFFVLNAARAVLMIAGLWAGVVLGGLFGALIGATLAGILIYPVVVWLARHQGTWDPLHDGVFGALGVILVLLAFWVNWPAVTALVALNSP</sequence>
<evidence type="ECO:0000256" key="5">
    <source>
        <dbReference type="ARBA" id="ARBA00022989"/>
    </source>
</evidence>
<feature type="transmembrane region" description="Helical" evidence="7">
    <location>
        <begin position="52"/>
        <end position="74"/>
    </location>
</feature>
<dbReference type="AlphaFoldDB" id="A0A975ESK8"/>
<keyword evidence="4 7" id="KW-0812">Transmembrane</keyword>
<evidence type="ECO:0000256" key="3">
    <source>
        <dbReference type="ARBA" id="ARBA00022475"/>
    </source>
</evidence>
<dbReference type="KEGG" id="cact:HZ995_00410"/>
<evidence type="ECO:0000313" key="8">
    <source>
        <dbReference type="EMBL" id="QTN37398.1"/>
    </source>
</evidence>
<dbReference type="Pfam" id="PF13440">
    <property type="entry name" value="Polysacc_synt_3"/>
    <property type="match status" value="1"/>
</dbReference>
<reference evidence="8" key="1">
    <citation type="submission" date="2020-07" db="EMBL/GenBank/DDBJ databases">
        <title>Genome sequences of bacteria associated with the marine, planktonic diatom Thalassiosira profunda strain ECT2AJA-044.</title>
        <authorList>
            <person name="Gargas C.B."/>
            <person name="Roberts W.R."/>
            <person name="Alverson A.J."/>
        </authorList>
    </citation>
    <scope>NUCLEOTIDE SEQUENCE</scope>
    <source>
        <strain evidence="8">ECT2AJA-044</strain>
    </source>
</reference>
<evidence type="ECO:0000256" key="1">
    <source>
        <dbReference type="ARBA" id="ARBA00004651"/>
    </source>
</evidence>
<feature type="transmembrane region" description="Helical" evidence="7">
    <location>
        <begin position="399"/>
        <end position="420"/>
    </location>
</feature>
<dbReference type="InterPro" id="IPR050833">
    <property type="entry name" value="Poly_Biosynth_Transport"/>
</dbReference>
<feature type="transmembrane region" description="Helical" evidence="7">
    <location>
        <begin position="229"/>
        <end position="245"/>
    </location>
</feature>
<keyword evidence="3" id="KW-1003">Cell membrane</keyword>
<feature type="transmembrane region" description="Helical" evidence="7">
    <location>
        <begin position="309"/>
        <end position="334"/>
    </location>
</feature>
<comment type="subcellular location">
    <subcellularLocation>
        <location evidence="1">Cell membrane</location>
        <topology evidence="1">Multi-pass membrane protein</topology>
    </subcellularLocation>
</comment>
<feature type="transmembrane region" description="Helical" evidence="7">
    <location>
        <begin position="265"/>
        <end position="289"/>
    </location>
</feature>
<name>A0A975ESK8_9RHOB</name>
<feature type="transmembrane region" description="Helical" evidence="7">
    <location>
        <begin position="187"/>
        <end position="208"/>
    </location>
</feature>
<dbReference type="PANTHER" id="PTHR30250">
    <property type="entry name" value="PST FAMILY PREDICTED COLANIC ACID TRANSPORTER"/>
    <property type="match status" value="1"/>
</dbReference>
<evidence type="ECO:0000256" key="4">
    <source>
        <dbReference type="ARBA" id="ARBA00022692"/>
    </source>
</evidence>
<proteinExistence type="inferred from homology"/>
<feature type="transmembrane region" description="Helical" evidence="7">
    <location>
        <begin position="432"/>
        <end position="459"/>
    </location>
</feature>
<feature type="transmembrane region" description="Helical" evidence="7">
    <location>
        <begin position="158"/>
        <end position="181"/>
    </location>
</feature>
<keyword evidence="6 7" id="KW-0472">Membrane</keyword>
<organism evidence="8 9">
    <name type="scientific">Cognatishimia activa</name>
    <dbReference type="NCBI Taxonomy" id="1715691"/>
    <lineage>
        <taxon>Bacteria</taxon>
        <taxon>Pseudomonadati</taxon>
        <taxon>Pseudomonadota</taxon>
        <taxon>Alphaproteobacteria</taxon>
        <taxon>Rhodobacterales</taxon>
        <taxon>Paracoccaceae</taxon>
        <taxon>Cognatishimia</taxon>
    </lineage>
</organism>
<evidence type="ECO:0000313" key="9">
    <source>
        <dbReference type="Proteomes" id="UP000665026"/>
    </source>
</evidence>
<feature type="transmembrane region" description="Helical" evidence="7">
    <location>
        <begin position="373"/>
        <end position="393"/>
    </location>
</feature>
<keyword evidence="5 7" id="KW-1133">Transmembrane helix</keyword>
<dbReference type="PANTHER" id="PTHR30250:SF10">
    <property type="entry name" value="LIPOPOLYSACCHARIDE BIOSYNTHESIS PROTEIN WZXC"/>
    <property type="match status" value="1"/>
</dbReference>
<dbReference type="Proteomes" id="UP000665026">
    <property type="component" value="Chromosome"/>
</dbReference>
<dbReference type="GO" id="GO:0005886">
    <property type="term" value="C:plasma membrane"/>
    <property type="evidence" value="ECO:0007669"/>
    <property type="project" value="UniProtKB-SubCell"/>
</dbReference>
<feature type="transmembrane region" description="Helical" evidence="7">
    <location>
        <begin position="340"/>
        <end position="361"/>
    </location>
</feature>
<evidence type="ECO:0000256" key="6">
    <source>
        <dbReference type="ARBA" id="ARBA00023136"/>
    </source>
</evidence>
<evidence type="ECO:0000256" key="7">
    <source>
        <dbReference type="SAM" id="Phobius"/>
    </source>
</evidence>
<protein>
    <submittedName>
        <fullName evidence="8">Oligosaccharide flippase family protein</fullName>
    </submittedName>
</protein>
<dbReference type="EMBL" id="CP060010">
    <property type="protein sequence ID" value="QTN37398.1"/>
    <property type="molecule type" value="Genomic_DNA"/>
</dbReference>
<feature type="transmembrane region" description="Helical" evidence="7">
    <location>
        <begin position="128"/>
        <end position="146"/>
    </location>
</feature>
<gene>
    <name evidence="8" type="ORF">HZ995_00410</name>
</gene>